<dbReference type="InterPro" id="IPR011285">
    <property type="entry name" value="FabG-rel"/>
</dbReference>
<keyword evidence="5" id="KW-1185">Reference proteome</keyword>
<name>A0A662ZBY8_9GAMM</name>
<keyword evidence="2" id="KW-0560">Oxidoreductase</keyword>
<dbReference type="SUPFAM" id="SSF51735">
    <property type="entry name" value="NAD(P)-binding Rossmann-fold domains"/>
    <property type="match status" value="1"/>
</dbReference>
<dbReference type="EMBL" id="FOSF01000043">
    <property type="protein sequence ID" value="SFK24656.1"/>
    <property type="molecule type" value="Genomic_DNA"/>
</dbReference>
<dbReference type="NCBIfam" id="NF004200">
    <property type="entry name" value="PRK05653.1-5"/>
    <property type="match status" value="1"/>
</dbReference>
<dbReference type="AlphaFoldDB" id="A0A662ZBY8"/>
<feature type="domain" description="Ketoreductase" evidence="3">
    <location>
        <begin position="5"/>
        <end position="186"/>
    </location>
</feature>
<dbReference type="Gene3D" id="3.40.50.720">
    <property type="entry name" value="NAD(P)-binding Rossmann-like Domain"/>
    <property type="match status" value="1"/>
</dbReference>
<dbReference type="NCBIfam" id="NF009466">
    <property type="entry name" value="PRK12826.1-2"/>
    <property type="match status" value="1"/>
</dbReference>
<dbReference type="InterPro" id="IPR002347">
    <property type="entry name" value="SDR_fam"/>
</dbReference>
<protein>
    <submittedName>
        <fullName evidence="4">3-oxoacyl-[acyl-carrier protein] reductase</fullName>
    </submittedName>
</protein>
<dbReference type="PRINTS" id="PR00081">
    <property type="entry name" value="GDHRDH"/>
</dbReference>
<dbReference type="InterPro" id="IPR036291">
    <property type="entry name" value="NAD(P)-bd_dom_sf"/>
</dbReference>
<dbReference type="FunFam" id="3.40.50.720:FF:000173">
    <property type="entry name" value="3-oxoacyl-[acyl-carrier protein] reductase"/>
    <property type="match status" value="1"/>
</dbReference>
<evidence type="ECO:0000256" key="1">
    <source>
        <dbReference type="ARBA" id="ARBA00006484"/>
    </source>
</evidence>
<dbReference type="Proteomes" id="UP000243374">
    <property type="component" value="Unassembled WGS sequence"/>
</dbReference>
<dbReference type="PRINTS" id="PR00080">
    <property type="entry name" value="SDRFAMILY"/>
</dbReference>
<proteinExistence type="inferred from homology"/>
<evidence type="ECO:0000313" key="5">
    <source>
        <dbReference type="Proteomes" id="UP000243374"/>
    </source>
</evidence>
<dbReference type="InterPro" id="IPR057326">
    <property type="entry name" value="KR_dom"/>
</dbReference>
<organism evidence="4 5">
    <name type="scientific">Succinivibrio dextrinosolvens</name>
    <dbReference type="NCBI Taxonomy" id="83771"/>
    <lineage>
        <taxon>Bacteria</taxon>
        <taxon>Pseudomonadati</taxon>
        <taxon>Pseudomonadota</taxon>
        <taxon>Gammaproteobacteria</taxon>
        <taxon>Aeromonadales</taxon>
        <taxon>Succinivibrionaceae</taxon>
        <taxon>Succinivibrio</taxon>
    </lineage>
</organism>
<reference evidence="4 5" key="1">
    <citation type="submission" date="2016-10" db="EMBL/GenBank/DDBJ databases">
        <authorList>
            <person name="Varghese N."/>
            <person name="Submissions S."/>
        </authorList>
    </citation>
    <scope>NUCLEOTIDE SEQUENCE [LARGE SCALE GENOMIC DNA]</scope>
    <source>
        <strain evidence="4 5">22B</strain>
    </source>
</reference>
<dbReference type="PANTHER" id="PTHR42879">
    <property type="entry name" value="3-OXOACYL-(ACYL-CARRIER-PROTEIN) REDUCTASE"/>
    <property type="match status" value="1"/>
</dbReference>
<dbReference type="SMART" id="SM00822">
    <property type="entry name" value="PKS_KR"/>
    <property type="match status" value="1"/>
</dbReference>
<dbReference type="PANTHER" id="PTHR42879:SF2">
    <property type="entry name" value="3-OXOACYL-[ACYL-CARRIER-PROTEIN] REDUCTASE FABG"/>
    <property type="match status" value="1"/>
</dbReference>
<evidence type="ECO:0000259" key="3">
    <source>
        <dbReference type="SMART" id="SM00822"/>
    </source>
</evidence>
<dbReference type="Pfam" id="PF13561">
    <property type="entry name" value="adh_short_C2"/>
    <property type="match status" value="1"/>
</dbReference>
<dbReference type="InterPro" id="IPR050259">
    <property type="entry name" value="SDR"/>
</dbReference>
<gene>
    <name evidence="4" type="ORF">SAMN04487865_10432</name>
</gene>
<evidence type="ECO:0000313" key="4">
    <source>
        <dbReference type="EMBL" id="SFK24656.1"/>
    </source>
</evidence>
<dbReference type="GO" id="GO:0016491">
    <property type="term" value="F:oxidoreductase activity"/>
    <property type="evidence" value="ECO:0007669"/>
    <property type="project" value="UniProtKB-KW"/>
</dbReference>
<evidence type="ECO:0000256" key="2">
    <source>
        <dbReference type="ARBA" id="ARBA00023002"/>
    </source>
</evidence>
<comment type="similarity">
    <text evidence="1">Belongs to the short-chain dehydrogenases/reductases (SDR) family.</text>
</comment>
<sequence>MENMRRVLVTGAGRGIGKAIAQQLGKDGFEVTLHYRNSADGVNEAINNIKQNQGKAYALSFDVCDRENSRRILEEDIEKNGPYYGVVCNAGITADAAFPMMSSEDWDSVIDTNLTGFFNVVHPCIMPMIAAHKGGRVIAISSVSGIIGNRGQVNYSASKAGLIGAVKALAVEVGKRGITVNAIAPGLIETDMALLDETVKKEILKLIPLKRMGQVQEVASLASYLMSDNAAYITRQVISIDGGMQ</sequence>
<accession>A0A662ZBY8</accession>
<dbReference type="NCBIfam" id="TIGR01831">
    <property type="entry name" value="fabG_rel"/>
    <property type="match status" value="1"/>
</dbReference>